<dbReference type="Proteomes" id="UP000194360">
    <property type="component" value="Unassembled WGS sequence"/>
</dbReference>
<dbReference type="SUPFAM" id="SSF143414">
    <property type="entry name" value="CcmK-like"/>
    <property type="match status" value="1"/>
</dbReference>
<dbReference type="InterPro" id="IPR050575">
    <property type="entry name" value="BMC_shell"/>
</dbReference>
<dbReference type="InterPro" id="IPR000249">
    <property type="entry name" value="BMC_dom"/>
</dbReference>
<dbReference type="PROSITE" id="PS51930">
    <property type="entry name" value="BMC_2"/>
    <property type="match status" value="1"/>
</dbReference>
<feature type="domain" description="BMC" evidence="4">
    <location>
        <begin position="10"/>
        <end position="94"/>
    </location>
</feature>
<dbReference type="STRING" id="2074.BG845_02873"/>
<evidence type="ECO:0000256" key="2">
    <source>
        <dbReference type="ARBA" id="ARBA00024446"/>
    </source>
</evidence>
<gene>
    <name evidence="5" type="primary">pduA_1</name>
    <name evidence="5" type="ORF">BG845_02873</name>
</gene>
<dbReference type="Pfam" id="PF00936">
    <property type="entry name" value="BMC"/>
    <property type="match status" value="1"/>
</dbReference>
<keyword evidence="2" id="KW-1283">Bacterial microcompartment</keyword>
<dbReference type="RefSeq" id="WP_085913121.1">
    <property type="nucleotide sequence ID" value="NZ_AP018920.1"/>
</dbReference>
<name>A0A1Y2MXX6_PSEAH</name>
<reference evidence="5 6" key="1">
    <citation type="submission" date="2016-09" db="EMBL/GenBank/DDBJ databases">
        <title>Pseudonocardia autotrophica DSM535, a candidate organism with high potential of specific P450 cytochromes.</title>
        <authorList>
            <person name="Grumaz C."/>
            <person name="Vainshtein Y."/>
            <person name="Kirstahler P."/>
            <person name="Sohn K."/>
        </authorList>
    </citation>
    <scope>NUCLEOTIDE SEQUENCE [LARGE SCALE GENOMIC DNA]</scope>
    <source>
        <strain evidence="5 6">DSM 535</strain>
    </source>
</reference>
<dbReference type="PANTHER" id="PTHR33941:SF11">
    <property type="entry name" value="BACTERIAL MICROCOMPARTMENT SHELL PROTEIN PDUJ"/>
    <property type="match status" value="1"/>
</dbReference>
<dbReference type="OrthoDB" id="9812608at2"/>
<evidence type="ECO:0000259" key="4">
    <source>
        <dbReference type="PROSITE" id="PS51930"/>
    </source>
</evidence>
<comment type="subcellular location">
    <subcellularLocation>
        <location evidence="1">Bacterial microcompartment</location>
    </subcellularLocation>
</comment>
<dbReference type="InterPro" id="IPR037233">
    <property type="entry name" value="CcmK-like_sf"/>
</dbReference>
<dbReference type="InterPro" id="IPR044872">
    <property type="entry name" value="CcmK/CsoS1_BMC"/>
</dbReference>
<evidence type="ECO:0000313" key="5">
    <source>
        <dbReference type="EMBL" id="OSY40050.1"/>
    </source>
</evidence>
<dbReference type="GO" id="GO:0031469">
    <property type="term" value="C:bacterial microcompartment"/>
    <property type="evidence" value="ECO:0007669"/>
    <property type="project" value="UniProtKB-SubCell"/>
</dbReference>
<dbReference type="Gene3D" id="3.30.70.1710">
    <property type="match status" value="1"/>
</dbReference>
<comment type="caution">
    <text evidence="5">The sequence shown here is derived from an EMBL/GenBank/DDBJ whole genome shotgun (WGS) entry which is preliminary data.</text>
</comment>
<dbReference type="AlphaFoldDB" id="A0A1Y2MXX6"/>
<keyword evidence="6" id="KW-1185">Reference proteome</keyword>
<evidence type="ECO:0000256" key="1">
    <source>
        <dbReference type="ARBA" id="ARBA00024322"/>
    </source>
</evidence>
<dbReference type="CDD" id="cd07045">
    <property type="entry name" value="BMC_CcmK_like"/>
    <property type="match status" value="1"/>
</dbReference>
<evidence type="ECO:0000313" key="6">
    <source>
        <dbReference type="Proteomes" id="UP000194360"/>
    </source>
</evidence>
<comment type="similarity">
    <text evidence="3">Belongs to the bacterial microcompartments protein family.</text>
</comment>
<evidence type="ECO:0000256" key="3">
    <source>
        <dbReference type="PROSITE-ProRule" id="PRU01278"/>
    </source>
</evidence>
<proteinExistence type="inferred from homology"/>
<sequence length="101" mass="10383">MAEARRAGGALGMIETKGLVGAIEAADAMVKAANVEIEGYRTLRNGQVSVLVRGDVGAVNAAIAAGRAAAVRVGELYSSHVIPRPHGDTEQIVTDAVESTR</sequence>
<protein>
    <submittedName>
        <fullName evidence="5">Propanediol utilization protein PduA</fullName>
    </submittedName>
</protein>
<organism evidence="5 6">
    <name type="scientific">Pseudonocardia autotrophica</name>
    <name type="common">Amycolata autotrophica</name>
    <name type="synonym">Nocardia autotrophica</name>
    <dbReference type="NCBI Taxonomy" id="2074"/>
    <lineage>
        <taxon>Bacteria</taxon>
        <taxon>Bacillati</taxon>
        <taxon>Actinomycetota</taxon>
        <taxon>Actinomycetes</taxon>
        <taxon>Pseudonocardiales</taxon>
        <taxon>Pseudonocardiaceae</taxon>
        <taxon>Pseudonocardia</taxon>
    </lineage>
</organism>
<dbReference type="SMART" id="SM00877">
    <property type="entry name" value="BMC"/>
    <property type="match status" value="1"/>
</dbReference>
<dbReference type="PANTHER" id="PTHR33941">
    <property type="entry name" value="PROPANEDIOL UTILIZATION PROTEIN PDUA"/>
    <property type="match status" value="1"/>
</dbReference>
<dbReference type="EMBL" id="MIGB01000014">
    <property type="protein sequence ID" value="OSY40050.1"/>
    <property type="molecule type" value="Genomic_DNA"/>
</dbReference>
<accession>A0A1Y2MXX6</accession>